<proteinExistence type="predicted"/>
<protein>
    <submittedName>
        <fullName evidence="2">GCN5-related N-acetyltransferase (GNAT) domain-containing protein</fullName>
    </submittedName>
</protein>
<organism evidence="2 3">
    <name type="scientific">Pochonia chlamydosporia 170</name>
    <dbReference type="NCBI Taxonomy" id="1380566"/>
    <lineage>
        <taxon>Eukaryota</taxon>
        <taxon>Fungi</taxon>
        <taxon>Dikarya</taxon>
        <taxon>Ascomycota</taxon>
        <taxon>Pezizomycotina</taxon>
        <taxon>Sordariomycetes</taxon>
        <taxon>Hypocreomycetidae</taxon>
        <taxon>Hypocreales</taxon>
        <taxon>Clavicipitaceae</taxon>
        <taxon>Pochonia</taxon>
    </lineage>
</organism>
<sequence>MKQPTEPQWATVKTTLPGVTVKTTLPIYPYEPLNERQPIKTRRLLIRPLRPSDLEAVHVLRSQPEVTAWSSKGKPNETVDVTRQELEAALSRDIYQFAICLSNGDLIGTGGSHRREGNLGWPVINYAIRHEAWGNGYATEFLAAFLDRWWSLPREIVDVLVDKDTVCGDGEIKEERVVATTTDKNVASQKVMMKNGMELGRVWEEDDRSRPGEKVTMYGYIAKPPVKEK</sequence>
<dbReference type="Proteomes" id="UP000078397">
    <property type="component" value="Unassembled WGS sequence"/>
</dbReference>
<dbReference type="SUPFAM" id="SSF55729">
    <property type="entry name" value="Acyl-CoA N-acyltransferases (Nat)"/>
    <property type="match status" value="1"/>
</dbReference>
<feature type="domain" description="N-acetyltransferase" evidence="1">
    <location>
        <begin position="44"/>
        <end position="222"/>
    </location>
</feature>
<dbReference type="InterPro" id="IPR016181">
    <property type="entry name" value="Acyl_CoA_acyltransferase"/>
</dbReference>
<evidence type="ECO:0000313" key="2">
    <source>
        <dbReference type="EMBL" id="OAQ60331.1"/>
    </source>
</evidence>
<dbReference type="PROSITE" id="PS51186">
    <property type="entry name" value="GNAT"/>
    <property type="match status" value="1"/>
</dbReference>
<gene>
    <name evidence="2" type="ORF">VFPPC_10745</name>
</gene>
<evidence type="ECO:0000313" key="3">
    <source>
        <dbReference type="Proteomes" id="UP000078397"/>
    </source>
</evidence>
<dbReference type="PANTHER" id="PTHR43792:SF1">
    <property type="entry name" value="N-ACETYLTRANSFERASE DOMAIN-CONTAINING PROTEIN"/>
    <property type="match status" value="1"/>
</dbReference>
<dbReference type="KEGG" id="pchm:VFPPC_10745"/>
<dbReference type="OrthoDB" id="4072826at2759"/>
<name>A0A179F4P9_METCM</name>
<dbReference type="GeneID" id="28853052"/>
<keyword evidence="3" id="KW-1185">Reference proteome</keyword>
<dbReference type="InterPro" id="IPR000182">
    <property type="entry name" value="GNAT_dom"/>
</dbReference>
<reference evidence="2 3" key="1">
    <citation type="journal article" date="2016" name="PLoS Pathog.">
        <title>Biosynthesis of antibiotic leucinostatins in bio-control fungus Purpureocillium lilacinum and their inhibition on phytophthora revealed by genome mining.</title>
        <authorList>
            <person name="Wang G."/>
            <person name="Liu Z."/>
            <person name="Lin R."/>
            <person name="Li E."/>
            <person name="Mao Z."/>
            <person name="Ling J."/>
            <person name="Yang Y."/>
            <person name="Yin W.B."/>
            <person name="Xie B."/>
        </authorList>
    </citation>
    <scope>NUCLEOTIDE SEQUENCE [LARGE SCALE GENOMIC DNA]</scope>
    <source>
        <strain evidence="2">170</strain>
    </source>
</reference>
<dbReference type="GO" id="GO:0016747">
    <property type="term" value="F:acyltransferase activity, transferring groups other than amino-acyl groups"/>
    <property type="evidence" value="ECO:0007669"/>
    <property type="project" value="InterPro"/>
</dbReference>
<dbReference type="Gene3D" id="3.40.630.30">
    <property type="match status" value="1"/>
</dbReference>
<dbReference type="InterPro" id="IPR051531">
    <property type="entry name" value="N-acetyltransferase"/>
</dbReference>
<dbReference type="PANTHER" id="PTHR43792">
    <property type="entry name" value="GNAT FAMILY, PUTATIVE (AFU_ORTHOLOGUE AFUA_3G00765)-RELATED-RELATED"/>
    <property type="match status" value="1"/>
</dbReference>
<dbReference type="AlphaFoldDB" id="A0A179F4P9"/>
<dbReference type="Pfam" id="PF13302">
    <property type="entry name" value="Acetyltransf_3"/>
    <property type="match status" value="1"/>
</dbReference>
<dbReference type="EMBL" id="LSBJ02000009">
    <property type="protein sequence ID" value="OAQ60331.1"/>
    <property type="molecule type" value="Genomic_DNA"/>
</dbReference>
<accession>A0A179F4P9</accession>
<dbReference type="RefSeq" id="XP_018138241.1">
    <property type="nucleotide sequence ID" value="XM_018289058.1"/>
</dbReference>
<comment type="caution">
    <text evidence="2">The sequence shown here is derived from an EMBL/GenBank/DDBJ whole genome shotgun (WGS) entry which is preliminary data.</text>
</comment>
<evidence type="ECO:0000259" key="1">
    <source>
        <dbReference type="PROSITE" id="PS51186"/>
    </source>
</evidence>